<dbReference type="VEuPathDB" id="CryptoDB:Cvel_3752"/>
<protein>
    <submittedName>
        <fullName evidence="1">Uncharacterized protein</fullName>
    </submittedName>
</protein>
<dbReference type="EMBL" id="CDMZ01000628">
    <property type="protein sequence ID" value="CEM18306.1"/>
    <property type="molecule type" value="Genomic_DNA"/>
</dbReference>
<name>A0A0G4FTN6_9ALVE</name>
<reference evidence="1" key="1">
    <citation type="submission" date="2014-11" db="EMBL/GenBank/DDBJ databases">
        <authorList>
            <person name="Otto D Thomas"/>
            <person name="Naeem Raeece"/>
        </authorList>
    </citation>
    <scope>NUCLEOTIDE SEQUENCE</scope>
</reference>
<gene>
    <name evidence="1" type="ORF">Cvel_3752</name>
</gene>
<organism evidence="1">
    <name type="scientific">Chromera velia CCMP2878</name>
    <dbReference type="NCBI Taxonomy" id="1169474"/>
    <lineage>
        <taxon>Eukaryota</taxon>
        <taxon>Sar</taxon>
        <taxon>Alveolata</taxon>
        <taxon>Colpodellida</taxon>
        <taxon>Chromeraceae</taxon>
        <taxon>Chromera</taxon>
    </lineage>
</organism>
<dbReference type="AlphaFoldDB" id="A0A0G4FTN6"/>
<accession>A0A0G4FTN6</accession>
<evidence type="ECO:0000313" key="1">
    <source>
        <dbReference type="EMBL" id="CEM18306.1"/>
    </source>
</evidence>
<sequence length="397" mass="43688">MTPGAASRQPRHGAVDEALEVWKDLISRHGNWFDQQTRQRLAEYTWGARECLTCASLKNVCPRPGKEGEYWEKFFKRDQGGKLAGKLPANDRDAFLMCFAYSIVNLNAKVKQPDWFELVLSRLSSSQQSFPETFGLGRDDLCTAFEDLVGVVAMTNGIQSALAALDCSSDSLPPFPSLSIPDDVKKSAPPRNLLASWTKRLTRVEWDRMPLVLSGNERPGFAPKDSEEAWAIRSIPISIVPFAGPTLTPGNLAALLRLCSLFYIPPQMTFRDLAAGLEESGADKARRERLERLGRAVVQAPFDREEMRAARVEVESHDGVGAALDGVLVASFFQMITRVVDANDHQNAWFAVYFYNAIGGVNNGLKWARRNRSALAMGALAAAVGTVLVVARSQGGQ</sequence>
<proteinExistence type="predicted"/>